<dbReference type="Gene3D" id="3.40.630.30">
    <property type="match status" value="1"/>
</dbReference>
<evidence type="ECO:0000313" key="8">
    <source>
        <dbReference type="Proteomes" id="UP000001882"/>
    </source>
</evidence>
<dbReference type="STRING" id="304371.MCP_2542"/>
<reference evidence="8" key="3">
    <citation type="journal article" date="2011" name="PLoS ONE">
        <title>Genome sequence of a mesophilic hydrogenotrophic methanogen Methanocella paludicola, the first cultivated representative of the order Methanocellales.</title>
        <authorList>
            <person name="Sakai S."/>
            <person name="Takaki Y."/>
            <person name="Shimamura S."/>
            <person name="Sekine M."/>
            <person name="Tajima T."/>
            <person name="Kosugi H."/>
            <person name="Ichikawa N."/>
            <person name="Tasumi E."/>
            <person name="Hiraki A.T."/>
            <person name="Shimizu A."/>
            <person name="Kato Y."/>
            <person name="Nishiko R."/>
            <person name="Mori K."/>
            <person name="Fujita N."/>
            <person name="Imachi H."/>
            <person name="Takai K."/>
        </authorList>
    </citation>
    <scope>NUCLEOTIDE SEQUENCE [LARGE SCALE GENOMIC DNA]</scope>
    <source>
        <strain evidence="8">DSM 17711 / JCM 13418 / NBRC 101707 / SANAE</strain>
    </source>
</reference>
<dbReference type="EMBL" id="AP011532">
    <property type="protein sequence ID" value="BAI62614.1"/>
    <property type="molecule type" value="Genomic_DNA"/>
</dbReference>
<keyword evidence="6" id="KW-0961">Cell wall biogenesis/degradation</keyword>
<evidence type="ECO:0000313" key="7">
    <source>
        <dbReference type="EMBL" id="BAI62614.1"/>
    </source>
</evidence>
<evidence type="ECO:0008006" key="9">
    <source>
        <dbReference type="Google" id="ProtNLM"/>
    </source>
</evidence>
<gene>
    <name evidence="7" type="ordered locus">MCP_2542</name>
</gene>
<dbReference type="InterPro" id="IPR003447">
    <property type="entry name" value="FEMABX"/>
</dbReference>
<dbReference type="AlphaFoldDB" id="D1Z1P2"/>
<dbReference type="eggNOG" id="arCOG03319">
    <property type="taxonomic scope" value="Archaea"/>
</dbReference>
<dbReference type="GO" id="GO:0071555">
    <property type="term" value="P:cell wall organization"/>
    <property type="evidence" value="ECO:0007669"/>
    <property type="project" value="UniProtKB-KW"/>
</dbReference>
<name>D1Z1P2_METPS</name>
<evidence type="ECO:0000256" key="6">
    <source>
        <dbReference type="ARBA" id="ARBA00023316"/>
    </source>
</evidence>
<sequence>MKIMPILLKYKEIWFSDHLYDVRGYDCVIFRNCDKMMEWPGFRRSESTTIIMDLSKSEQELWKDMSETNCRKPINRAKKMKVTIKVNQHYEEFSEINRAFRKEKGLARWDPSIDFMKKYGTLFVTEYNGEILSGLFCLSDERTMMQLITSSKRLESSNEKKKEIANANKLMIWESIIYAKRTGMKIYDWGGYYTGEVRDIQKERINVFKRSFGGEIVTRYNYHKDYSLPMKLVKAMESIIKIKV</sequence>
<dbReference type="Proteomes" id="UP000001882">
    <property type="component" value="Chromosome"/>
</dbReference>
<dbReference type="PANTHER" id="PTHR36174">
    <property type="entry name" value="LIPID II:GLYCINE GLYCYLTRANSFERASE"/>
    <property type="match status" value="1"/>
</dbReference>
<dbReference type="GO" id="GO:0008360">
    <property type="term" value="P:regulation of cell shape"/>
    <property type="evidence" value="ECO:0007669"/>
    <property type="project" value="UniProtKB-KW"/>
</dbReference>
<dbReference type="InterPro" id="IPR050644">
    <property type="entry name" value="PG_Glycine_Bridge_Synth"/>
</dbReference>
<reference evidence="7 8" key="2">
    <citation type="journal article" date="2008" name="Int. J. Syst. Evol. Microbiol.">
        <title>Methanocella paludicola gen. nov., sp. nov., a methane-producing archaeon, the first isolate of the lineage 'Rice Cluster I', and proposal of the new archaeal order Methanocellales ord. nov.</title>
        <authorList>
            <person name="Sakai S."/>
            <person name="Imachi H."/>
            <person name="Hanada S."/>
            <person name="Ohashi A."/>
            <person name="Harada H."/>
            <person name="Kamagata Y."/>
        </authorList>
    </citation>
    <scope>NUCLEOTIDE SEQUENCE [LARGE SCALE GENOMIC DNA]</scope>
    <source>
        <strain evidence="8">DSM 17711 / JCM 13418 / NBRC 101707 / SANAE</strain>
    </source>
</reference>
<keyword evidence="3" id="KW-0133">Cell shape</keyword>
<dbReference type="KEGG" id="mpd:MCP_2542"/>
<dbReference type="SUPFAM" id="SSF55729">
    <property type="entry name" value="Acyl-CoA N-acyltransferases (Nat)"/>
    <property type="match status" value="1"/>
</dbReference>
<dbReference type="InParanoid" id="D1Z1P2"/>
<dbReference type="InterPro" id="IPR016181">
    <property type="entry name" value="Acyl_CoA_acyltransferase"/>
</dbReference>
<proteinExistence type="inferred from homology"/>
<accession>D1Z1P2</accession>
<dbReference type="PANTHER" id="PTHR36174:SF1">
    <property type="entry name" value="LIPID II:GLYCINE GLYCYLTRANSFERASE"/>
    <property type="match status" value="1"/>
</dbReference>
<evidence type="ECO:0000256" key="3">
    <source>
        <dbReference type="ARBA" id="ARBA00022960"/>
    </source>
</evidence>
<keyword evidence="5" id="KW-0012">Acyltransferase</keyword>
<protein>
    <recommendedName>
        <fullName evidence="9">BioF2-like acetyltransferase domain-containing protein</fullName>
    </recommendedName>
</protein>
<keyword evidence="4" id="KW-0573">Peptidoglycan synthesis</keyword>
<organism evidence="7 8">
    <name type="scientific">Methanocella paludicola (strain DSM 17711 / JCM 13418 / NBRC 101707 / SANAE)</name>
    <dbReference type="NCBI Taxonomy" id="304371"/>
    <lineage>
        <taxon>Archaea</taxon>
        <taxon>Methanobacteriati</taxon>
        <taxon>Methanobacteriota</taxon>
        <taxon>Stenosarchaea group</taxon>
        <taxon>Methanomicrobia</taxon>
        <taxon>Methanocellales</taxon>
        <taxon>Methanocellaceae</taxon>
        <taxon>Methanocella</taxon>
    </lineage>
</organism>
<keyword evidence="8" id="KW-1185">Reference proteome</keyword>
<evidence type="ECO:0000256" key="2">
    <source>
        <dbReference type="ARBA" id="ARBA00022679"/>
    </source>
</evidence>
<evidence type="ECO:0000256" key="1">
    <source>
        <dbReference type="ARBA" id="ARBA00009943"/>
    </source>
</evidence>
<comment type="similarity">
    <text evidence="1">Belongs to the FemABX family.</text>
</comment>
<evidence type="ECO:0000256" key="5">
    <source>
        <dbReference type="ARBA" id="ARBA00023315"/>
    </source>
</evidence>
<reference evidence="7 8" key="1">
    <citation type="journal article" date="2007" name="Appl. Environ. Microbiol.">
        <title>Isolation of key methanogens for global methane emission from rice paddy fields: a novel isolate affiliated with the clone cluster rice cluster I.</title>
        <authorList>
            <person name="Sakai S."/>
            <person name="Imachi H."/>
            <person name="Sekiguchi Y."/>
            <person name="Ohashi A."/>
            <person name="Harada H."/>
            <person name="Kamagata Y."/>
        </authorList>
    </citation>
    <scope>NUCLEOTIDE SEQUENCE [LARGE SCALE GENOMIC DNA]</scope>
    <source>
        <strain evidence="8">DSM 17711 / JCM 13418 / NBRC 101707 / SANAE</strain>
    </source>
</reference>
<dbReference type="PROSITE" id="PS51191">
    <property type="entry name" value="FEMABX"/>
    <property type="match status" value="1"/>
</dbReference>
<keyword evidence="2" id="KW-0808">Transferase</keyword>
<dbReference type="GO" id="GO:0044038">
    <property type="term" value="P:cell wall macromolecule biosynthetic process"/>
    <property type="evidence" value="ECO:0007669"/>
    <property type="project" value="InterPro"/>
</dbReference>
<evidence type="ECO:0000256" key="4">
    <source>
        <dbReference type="ARBA" id="ARBA00022984"/>
    </source>
</evidence>
<dbReference type="GO" id="GO:0016755">
    <property type="term" value="F:aminoacyltransferase activity"/>
    <property type="evidence" value="ECO:0007669"/>
    <property type="project" value="InterPro"/>
</dbReference>